<evidence type="ECO:0000313" key="3">
    <source>
        <dbReference type="Proteomes" id="UP000248706"/>
    </source>
</evidence>
<keyword evidence="1" id="KW-1133">Transmembrane helix</keyword>
<organism evidence="2 3">
    <name type="scientific">Thermogemmatispora tikiterensis</name>
    <dbReference type="NCBI Taxonomy" id="1825093"/>
    <lineage>
        <taxon>Bacteria</taxon>
        <taxon>Bacillati</taxon>
        <taxon>Chloroflexota</taxon>
        <taxon>Ktedonobacteria</taxon>
        <taxon>Thermogemmatisporales</taxon>
        <taxon>Thermogemmatisporaceae</taxon>
        <taxon>Thermogemmatispora</taxon>
    </lineage>
</organism>
<comment type="caution">
    <text evidence="2">The sequence shown here is derived from an EMBL/GenBank/DDBJ whole genome shotgun (WGS) entry which is preliminary data.</text>
</comment>
<accession>A0A328VIF9</accession>
<evidence type="ECO:0008006" key="4">
    <source>
        <dbReference type="Google" id="ProtNLM"/>
    </source>
</evidence>
<dbReference type="Proteomes" id="UP000248706">
    <property type="component" value="Unassembled WGS sequence"/>
</dbReference>
<evidence type="ECO:0000313" key="2">
    <source>
        <dbReference type="EMBL" id="RAQ97237.1"/>
    </source>
</evidence>
<dbReference type="EMBL" id="MCIF01000002">
    <property type="protein sequence ID" value="RAQ97237.1"/>
    <property type="molecule type" value="Genomic_DNA"/>
</dbReference>
<protein>
    <recommendedName>
        <fullName evidence="4">DUF2269 family protein</fullName>
    </recommendedName>
</protein>
<evidence type="ECO:0000256" key="1">
    <source>
        <dbReference type="SAM" id="Phobius"/>
    </source>
</evidence>
<keyword evidence="1" id="KW-0472">Membrane</keyword>
<proteinExistence type="predicted"/>
<feature type="transmembrane region" description="Helical" evidence="1">
    <location>
        <begin position="6"/>
        <end position="31"/>
    </location>
</feature>
<dbReference type="OrthoDB" id="2427022at2"/>
<feature type="transmembrane region" description="Helical" evidence="1">
    <location>
        <begin position="52"/>
        <end position="74"/>
    </location>
</feature>
<name>A0A328VIF9_9CHLR</name>
<dbReference type="RefSeq" id="WP_112431458.1">
    <property type="nucleotide sequence ID" value="NZ_MCIF01000002.1"/>
</dbReference>
<sequence>MFDWYHLVLFLHIVGALGFFMGVAVQLTAMVGARQARTVEAVRAWCALNRPLAILMPITSWLIFLAGLALLLGAWGWHHAWLNMSLILFLLISLVTSQVNRAHGRRLGALLAHASAGPVNLELRQALLSPLHWTAVITTSLLILASSS</sequence>
<dbReference type="AlphaFoldDB" id="A0A328VIF9"/>
<keyword evidence="3" id="KW-1185">Reference proteome</keyword>
<keyword evidence="1" id="KW-0812">Transmembrane</keyword>
<gene>
    <name evidence="2" type="ORF">A4R35_16990</name>
</gene>
<feature type="transmembrane region" description="Helical" evidence="1">
    <location>
        <begin position="80"/>
        <end position="97"/>
    </location>
</feature>
<reference evidence="2 3" key="1">
    <citation type="submission" date="2016-08" db="EMBL/GenBank/DDBJ databases">
        <title>Analysis of Carbohydrate Active Enzymes in Thermogemmatispora T81 Reveals Carbohydrate Degradation Ability.</title>
        <authorList>
            <person name="Tomazini A."/>
            <person name="Lal S."/>
            <person name="Stott M."/>
            <person name="Henrissat B."/>
            <person name="Polikarpov I."/>
            <person name="Sparling R."/>
            <person name="Levin D.B."/>
        </authorList>
    </citation>
    <scope>NUCLEOTIDE SEQUENCE [LARGE SCALE GENOMIC DNA]</scope>
    <source>
        <strain evidence="2 3">T81</strain>
    </source>
</reference>